<proteinExistence type="predicted"/>
<keyword evidence="1" id="KW-0472">Membrane</keyword>
<keyword evidence="1" id="KW-1133">Transmembrane helix</keyword>
<evidence type="ECO:0000313" key="2">
    <source>
        <dbReference type="EMBL" id="OGI37937.1"/>
    </source>
</evidence>
<evidence type="ECO:0008006" key="4">
    <source>
        <dbReference type="Google" id="ProtNLM"/>
    </source>
</evidence>
<sequence>MQLLYLTSDRSFAELAFLTLQREGIETHSSDVDPATALGFMFMQRQYRIYILVDGDYERARQILIEIGAEFPKPSQFLPTGKYAKWLMFVSGLLIAAIIILVVKN</sequence>
<feature type="transmembrane region" description="Helical" evidence="1">
    <location>
        <begin position="83"/>
        <end position="103"/>
    </location>
</feature>
<reference evidence="2 3" key="1">
    <citation type="journal article" date="2016" name="Nat. Commun.">
        <title>Thousands of microbial genomes shed light on interconnected biogeochemical processes in an aquifer system.</title>
        <authorList>
            <person name="Anantharaman K."/>
            <person name="Brown C.T."/>
            <person name="Hug L.A."/>
            <person name="Sharon I."/>
            <person name="Castelle C.J."/>
            <person name="Probst A.J."/>
            <person name="Thomas B.C."/>
            <person name="Singh A."/>
            <person name="Wilkins M.J."/>
            <person name="Karaoz U."/>
            <person name="Brodie E.L."/>
            <person name="Williams K.H."/>
            <person name="Hubbard S.S."/>
            <person name="Banfield J.F."/>
        </authorList>
    </citation>
    <scope>NUCLEOTIDE SEQUENCE [LARGE SCALE GENOMIC DNA]</scope>
</reference>
<gene>
    <name evidence="2" type="ORF">A2140_01690</name>
</gene>
<evidence type="ECO:0000313" key="3">
    <source>
        <dbReference type="Proteomes" id="UP000178379"/>
    </source>
</evidence>
<comment type="caution">
    <text evidence="2">The sequence shown here is derived from an EMBL/GenBank/DDBJ whole genome shotgun (WGS) entry which is preliminary data.</text>
</comment>
<dbReference type="EMBL" id="MFSQ01000135">
    <property type="protein sequence ID" value="OGI37937.1"/>
    <property type="molecule type" value="Genomic_DNA"/>
</dbReference>
<organism evidence="2 3">
    <name type="scientific">Candidatus Muproteobacteria bacterium RBG_16_62_13</name>
    <dbReference type="NCBI Taxonomy" id="1817756"/>
    <lineage>
        <taxon>Bacteria</taxon>
        <taxon>Pseudomonadati</taxon>
        <taxon>Pseudomonadota</taxon>
        <taxon>Candidatus Muproteobacteria</taxon>
    </lineage>
</organism>
<name>A0A1F6SYC1_9PROT</name>
<protein>
    <recommendedName>
        <fullName evidence="4">DUF2007 domain-containing protein</fullName>
    </recommendedName>
</protein>
<accession>A0A1F6SYC1</accession>
<dbReference type="Proteomes" id="UP000178379">
    <property type="component" value="Unassembled WGS sequence"/>
</dbReference>
<keyword evidence="1" id="KW-0812">Transmembrane</keyword>
<dbReference type="AlphaFoldDB" id="A0A1F6SYC1"/>
<evidence type="ECO:0000256" key="1">
    <source>
        <dbReference type="SAM" id="Phobius"/>
    </source>
</evidence>